<organism evidence="3 4">
    <name type="scientific">Tepidibacter formicigenes DSM 15518</name>
    <dbReference type="NCBI Taxonomy" id="1123349"/>
    <lineage>
        <taxon>Bacteria</taxon>
        <taxon>Bacillati</taxon>
        <taxon>Bacillota</taxon>
        <taxon>Clostridia</taxon>
        <taxon>Peptostreptococcales</taxon>
        <taxon>Peptostreptococcaceae</taxon>
        <taxon>Tepidibacter</taxon>
    </lineage>
</organism>
<dbReference type="AlphaFoldDB" id="A0A1M6QPE0"/>
<dbReference type="Proteomes" id="UP000242497">
    <property type="component" value="Unassembled WGS sequence"/>
</dbReference>
<keyword evidence="3" id="KW-0863">Zinc-finger</keyword>
<reference evidence="4" key="1">
    <citation type="submission" date="2016-11" db="EMBL/GenBank/DDBJ databases">
        <authorList>
            <person name="Varghese N."/>
            <person name="Submissions S."/>
        </authorList>
    </citation>
    <scope>NUCLEOTIDE SEQUENCE [LARGE SCALE GENOMIC DNA]</scope>
    <source>
        <strain evidence="4">DSM 15518</strain>
    </source>
</reference>
<evidence type="ECO:0000259" key="1">
    <source>
        <dbReference type="Pfam" id="PF13542"/>
    </source>
</evidence>
<dbReference type="PANTHER" id="PTHR33498:SF1">
    <property type="entry name" value="TRANSPOSASE FOR INSERTION SEQUENCE ELEMENT IS1557"/>
    <property type="match status" value="1"/>
</dbReference>
<gene>
    <name evidence="3" type="ORF">SAMN02744037_01904</name>
</gene>
<dbReference type="STRING" id="1123349.SAMN02744037_01904"/>
<dbReference type="Pfam" id="PF14690">
    <property type="entry name" value="Zn_ribbon_ISL3"/>
    <property type="match status" value="1"/>
</dbReference>
<dbReference type="Pfam" id="PF13542">
    <property type="entry name" value="HTH_Tnp_ISL3"/>
    <property type="match status" value="1"/>
</dbReference>
<protein>
    <submittedName>
        <fullName evidence="3">Zinc-finger of transposase IS204/IS1001/IS1096/IS1165</fullName>
    </submittedName>
</protein>
<evidence type="ECO:0000313" key="4">
    <source>
        <dbReference type="Proteomes" id="UP000242497"/>
    </source>
</evidence>
<keyword evidence="3" id="KW-0862">Zinc</keyword>
<dbReference type="EMBL" id="FRAE01000045">
    <property type="protein sequence ID" value="SHK22035.1"/>
    <property type="molecule type" value="Genomic_DNA"/>
</dbReference>
<feature type="domain" description="Transposase IS204/IS1001/IS1096/IS1165 helix-turn-helix" evidence="1">
    <location>
        <begin position="46"/>
        <end position="94"/>
    </location>
</feature>
<dbReference type="GO" id="GO:0008270">
    <property type="term" value="F:zinc ion binding"/>
    <property type="evidence" value="ECO:0007669"/>
    <property type="project" value="UniProtKB-KW"/>
</dbReference>
<evidence type="ECO:0000313" key="3">
    <source>
        <dbReference type="EMBL" id="SHK22035.1"/>
    </source>
</evidence>
<keyword evidence="4" id="KW-1185">Reference proteome</keyword>
<dbReference type="RefSeq" id="WP_242939108.1">
    <property type="nucleotide sequence ID" value="NZ_FRAE01000045.1"/>
</dbReference>
<keyword evidence="3" id="KW-0479">Metal-binding</keyword>
<dbReference type="InterPro" id="IPR032877">
    <property type="entry name" value="Transposase_HTH"/>
</dbReference>
<name>A0A1M6QPE0_9FIRM</name>
<feature type="domain" description="Transposase IS204/IS1001/IS1096/IS1165 zinc-finger" evidence="2">
    <location>
        <begin position="4"/>
        <end position="39"/>
    </location>
</feature>
<dbReference type="InterPro" id="IPR047951">
    <property type="entry name" value="Transpos_ISL3"/>
</dbReference>
<evidence type="ECO:0000259" key="2">
    <source>
        <dbReference type="Pfam" id="PF14690"/>
    </source>
</evidence>
<accession>A0A1M6QPE0</accession>
<dbReference type="InterPro" id="IPR029261">
    <property type="entry name" value="Transposase_Znf"/>
</dbReference>
<sequence length="116" mass="13792">MDKHIIKYGFKTSMIKLPKVSEFNTFLKLKKQRFYCKHCNSTFILHTPIVNKHCFISNNTKIAIALTTKKKISEKDIAFRYNVSHVTVSRIIDQAFYDYKPNFNYLPKNLCFDEFK</sequence>
<dbReference type="PANTHER" id="PTHR33498">
    <property type="entry name" value="TRANSPOSASE FOR INSERTION SEQUENCE ELEMENT IS1557"/>
    <property type="match status" value="1"/>
</dbReference>
<proteinExistence type="predicted"/>